<feature type="transmembrane region" description="Helical" evidence="6">
    <location>
        <begin position="90"/>
        <end position="109"/>
    </location>
</feature>
<keyword evidence="4 6" id="KW-1133">Transmembrane helix</keyword>
<keyword evidence="2 6" id="KW-0812">Transmembrane</keyword>
<evidence type="ECO:0000256" key="6">
    <source>
        <dbReference type="SAM" id="Phobius"/>
    </source>
</evidence>
<dbReference type="NCBIfam" id="TIGR02210">
    <property type="entry name" value="rodA_shape"/>
    <property type="match status" value="1"/>
</dbReference>
<dbReference type="Proteomes" id="UP001333102">
    <property type="component" value="Chromosome"/>
</dbReference>
<feature type="transmembrane region" description="Helical" evidence="6">
    <location>
        <begin position="200"/>
        <end position="222"/>
    </location>
</feature>
<dbReference type="EMBL" id="CP141614">
    <property type="protein sequence ID" value="WRP13575.1"/>
    <property type="molecule type" value="Genomic_DNA"/>
</dbReference>
<dbReference type="PANTHER" id="PTHR30474">
    <property type="entry name" value="CELL CYCLE PROTEIN"/>
    <property type="match status" value="1"/>
</dbReference>
<proteinExistence type="predicted"/>
<evidence type="ECO:0000256" key="3">
    <source>
        <dbReference type="ARBA" id="ARBA00022960"/>
    </source>
</evidence>
<feature type="transmembrane region" description="Helical" evidence="6">
    <location>
        <begin position="66"/>
        <end position="84"/>
    </location>
</feature>
<name>A0ABZ1BLX7_9FIRM</name>
<reference evidence="8" key="1">
    <citation type="submission" date="2023-12" db="EMBL/GenBank/DDBJ databases">
        <title>Novel isolates from deep terrestrial aquifers shed light on the physiology and ecology of the class Limnochordia.</title>
        <authorList>
            <person name="Karnachuk O.V."/>
            <person name="Lukina A.P."/>
            <person name="Avakyan M.R."/>
            <person name="Kadnikov V."/>
            <person name="Begmatov S."/>
            <person name="Beletsky A.V."/>
            <person name="Mardanov A.V."/>
            <person name="Ravin N.V."/>
        </authorList>
    </citation>
    <scope>NUCLEOTIDE SEQUENCE [LARGE SCALE GENOMIC DNA]</scope>
    <source>
        <strain evidence="8">LN</strain>
    </source>
</reference>
<dbReference type="InterPro" id="IPR001182">
    <property type="entry name" value="FtsW/RodA"/>
</dbReference>
<dbReference type="PANTHER" id="PTHR30474:SF14">
    <property type="entry name" value="CELL CYCLE PROTEIN"/>
    <property type="match status" value="1"/>
</dbReference>
<keyword evidence="8" id="KW-1185">Reference proteome</keyword>
<evidence type="ECO:0000256" key="2">
    <source>
        <dbReference type="ARBA" id="ARBA00022692"/>
    </source>
</evidence>
<protein>
    <submittedName>
        <fullName evidence="7">Rod shape-determining protein RodA</fullName>
    </submittedName>
</protein>
<dbReference type="InterPro" id="IPR011923">
    <property type="entry name" value="RodA/MrdB"/>
</dbReference>
<feature type="transmembrane region" description="Helical" evidence="6">
    <location>
        <begin position="176"/>
        <end position="193"/>
    </location>
</feature>
<gene>
    <name evidence="7" type="primary">rodA</name>
    <name evidence="7" type="ORF">VLY81_08935</name>
</gene>
<organism evidence="7 8">
    <name type="scientific">Geochorda subterranea</name>
    <dbReference type="NCBI Taxonomy" id="3109564"/>
    <lineage>
        <taxon>Bacteria</taxon>
        <taxon>Bacillati</taxon>
        <taxon>Bacillota</taxon>
        <taxon>Limnochordia</taxon>
        <taxon>Limnochordales</taxon>
        <taxon>Geochordaceae</taxon>
        <taxon>Geochorda</taxon>
    </lineage>
</organism>
<evidence type="ECO:0000256" key="1">
    <source>
        <dbReference type="ARBA" id="ARBA00004141"/>
    </source>
</evidence>
<feature type="transmembrane region" description="Helical" evidence="6">
    <location>
        <begin position="361"/>
        <end position="384"/>
    </location>
</feature>
<dbReference type="RefSeq" id="WP_324667820.1">
    <property type="nucleotide sequence ID" value="NZ_CP141614.1"/>
</dbReference>
<accession>A0ABZ1BLX7</accession>
<feature type="transmembrane region" description="Helical" evidence="6">
    <location>
        <begin position="29"/>
        <end position="54"/>
    </location>
</feature>
<evidence type="ECO:0000256" key="4">
    <source>
        <dbReference type="ARBA" id="ARBA00022989"/>
    </source>
</evidence>
<keyword evidence="5 6" id="KW-0472">Membrane</keyword>
<feature type="transmembrane region" description="Helical" evidence="6">
    <location>
        <begin position="295"/>
        <end position="315"/>
    </location>
</feature>
<evidence type="ECO:0000313" key="7">
    <source>
        <dbReference type="EMBL" id="WRP13575.1"/>
    </source>
</evidence>
<comment type="subcellular location">
    <subcellularLocation>
        <location evidence="1">Membrane</location>
        <topology evidence="1">Multi-pass membrane protein</topology>
    </subcellularLocation>
</comment>
<feature type="transmembrane region" description="Helical" evidence="6">
    <location>
        <begin position="327"/>
        <end position="349"/>
    </location>
</feature>
<evidence type="ECO:0000313" key="8">
    <source>
        <dbReference type="Proteomes" id="UP001333102"/>
    </source>
</evidence>
<dbReference type="Pfam" id="PF01098">
    <property type="entry name" value="FTSW_RODA_SPOVE"/>
    <property type="match status" value="1"/>
</dbReference>
<evidence type="ECO:0000256" key="5">
    <source>
        <dbReference type="ARBA" id="ARBA00023136"/>
    </source>
</evidence>
<sequence>MPAAPAAVTAMGDRARHGPVRRLAASGDWTLAGLAVALSLLGLVMIYSATRSWVVGDPTYYLRRQAVSLAMGLVGLVGGLLYGYRRVLRMAYGLYGLSVLLLVSVLLLGRRVAGTQGWLVFGPLSLQPAELAKVALVVALARYLGDRRAPETWRDLVVPLAMTGAVAGLVLLQPDLGTAVVFGIILLGMLYAAQVPSRMLAAMTALAVAAVVLAVMASWYGWVDVLKPHQIQRLAVFLDPEGNRQGAGWNVTQSLIAIGSGRLFGQGLFQGPQTQLAFVPARHTDFIFATLGEELGFFGAAATLAAYGLLLRRCMAVAGGARDRGGALLASGVAVTVGFHVVFNIGMTMGLAPVMGIPLPLLSYGGSHLLAILTALGLAAGVGARRLGW</sequence>
<keyword evidence="3" id="KW-0133">Cell shape</keyword>